<sequence>MLTKPAPRIVCDEDVVPAQVPVDDPALVQNPLAHAQERMYAWMQKLPPQDDLQEQEGLVR</sequence>
<organism evidence="1 2">
    <name type="scientific">Antrodiella citrinella</name>
    <dbReference type="NCBI Taxonomy" id="2447956"/>
    <lineage>
        <taxon>Eukaryota</taxon>
        <taxon>Fungi</taxon>
        <taxon>Dikarya</taxon>
        <taxon>Basidiomycota</taxon>
        <taxon>Agaricomycotina</taxon>
        <taxon>Agaricomycetes</taxon>
        <taxon>Polyporales</taxon>
        <taxon>Steccherinaceae</taxon>
        <taxon>Antrodiella</taxon>
    </lineage>
</organism>
<proteinExistence type="predicted"/>
<name>A0A4S4LWU6_9APHY</name>
<protein>
    <submittedName>
        <fullName evidence="1">Uncharacterized protein</fullName>
    </submittedName>
</protein>
<gene>
    <name evidence="1" type="ORF">EUX98_g9344</name>
</gene>
<reference evidence="1 2" key="1">
    <citation type="submission" date="2019-02" db="EMBL/GenBank/DDBJ databases">
        <title>Genome sequencing of the rare red list fungi Antrodiella citrinella (Flaviporus citrinellus).</title>
        <authorList>
            <person name="Buettner E."/>
            <person name="Kellner H."/>
        </authorList>
    </citation>
    <scope>NUCLEOTIDE SEQUENCE [LARGE SCALE GENOMIC DNA]</scope>
    <source>
        <strain evidence="1 2">DSM 108506</strain>
    </source>
</reference>
<keyword evidence="2" id="KW-1185">Reference proteome</keyword>
<dbReference type="AlphaFoldDB" id="A0A4S4LWU6"/>
<evidence type="ECO:0000313" key="1">
    <source>
        <dbReference type="EMBL" id="THH16181.1"/>
    </source>
</evidence>
<accession>A0A4S4LWU6</accession>
<dbReference type="EMBL" id="SGPM01000755">
    <property type="protein sequence ID" value="THH16181.1"/>
    <property type="molecule type" value="Genomic_DNA"/>
</dbReference>
<comment type="caution">
    <text evidence="1">The sequence shown here is derived from an EMBL/GenBank/DDBJ whole genome shotgun (WGS) entry which is preliminary data.</text>
</comment>
<dbReference type="Proteomes" id="UP000308730">
    <property type="component" value="Unassembled WGS sequence"/>
</dbReference>
<evidence type="ECO:0000313" key="2">
    <source>
        <dbReference type="Proteomes" id="UP000308730"/>
    </source>
</evidence>